<accession>A0ABN2A1H2</accession>
<evidence type="ECO:0000256" key="2">
    <source>
        <dbReference type="ARBA" id="ARBA00022741"/>
    </source>
</evidence>
<evidence type="ECO:0000313" key="5">
    <source>
        <dbReference type="EMBL" id="GAA1509294.1"/>
    </source>
</evidence>
<name>A0ABN2A1H2_9ACTN</name>
<dbReference type="InterPro" id="IPR003593">
    <property type="entry name" value="AAA+_ATPase"/>
</dbReference>
<dbReference type="Proteomes" id="UP001500842">
    <property type="component" value="Unassembled WGS sequence"/>
</dbReference>
<gene>
    <name evidence="5" type="ORF">GCM10009788_12050</name>
</gene>
<keyword evidence="2" id="KW-0547">Nucleotide-binding</keyword>
<dbReference type="PANTHER" id="PTHR42788">
    <property type="entry name" value="TAURINE IMPORT ATP-BINDING PROTEIN-RELATED"/>
    <property type="match status" value="1"/>
</dbReference>
<dbReference type="PROSITE" id="PS50893">
    <property type="entry name" value="ABC_TRANSPORTER_2"/>
    <property type="match status" value="1"/>
</dbReference>
<evidence type="ECO:0000313" key="6">
    <source>
        <dbReference type="Proteomes" id="UP001500842"/>
    </source>
</evidence>
<evidence type="ECO:0000256" key="3">
    <source>
        <dbReference type="ARBA" id="ARBA00022840"/>
    </source>
</evidence>
<feature type="domain" description="ABC transporter" evidence="4">
    <location>
        <begin position="13"/>
        <end position="247"/>
    </location>
</feature>
<dbReference type="SUPFAM" id="SSF52540">
    <property type="entry name" value="P-loop containing nucleoside triphosphate hydrolases"/>
    <property type="match status" value="1"/>
</dbReference>
<proteinExistence type="predicted"/>
<dbReference type="GO" id="GO:0005524">
    <property type="term" value="F:ATP binding"/>
    <property type="evidence" value="ECO:0007669"/>
    <property type="project" value="UniProtKB-KW"/>
</dbReference>
<dbReference type="InterPro" id="IPR050166">
    <property type="entry name" value="ABC_transporter_ATP-bind"/>
</dbReference>
<protein>
    <submittedName>
        <fullName evidence="5">ABC transporter ATP-binding protein</fullName>
    </submittedName>
</protein>
<dbReference type="InterPro" id="IPR027417">
    <property type="entry name" value="P-loop_NTPase"/>
</dbReference>
<dbReference type="SMART" id="SM00382">
    <property type="entry name" value="AAA"/>
    <property type="match status" value="1"/>
</dbReference>
<keyword evidence="6" id="KW-1185">Reference proteome</keyword>
<dbReference type="InterPro" id="IPR017871">
    <property type="entry name" value="ABC_transporter-like_CS"/>
</dbReference>
<reference evidence="5 6" key="1">
    <citation type="journal article" date="2019" name="Int. J. Syst. Evol. Microbiol.">
        <title>The Global Catalogue of Microorganisms (GCM) 10K type strain sequencing project: providing services to taxonomists for standard genome sequencing and annotation.</title>
        <authorList>
            <consortium name="The Broad Institute Genomics Platform"/>
            <consortium name="The Broad Institute Genome Sequencing Center for Infectious Disease"/>
            <person name="Wu L."/>
            <person name="Ma J."/>
        </authorList>
    </citation>
    <scope>NUCLEOTIDE SEQUENCE [LARGE SCALE GENOMIC DNA]</scope>
    <source>
        <strain evidence="5 6">JCM 14942</strain>
    </source>
</reference>
<dbReference type="Pfam" id="PF00005">
    <property type="entry name" value="ABC_tran"/>
    <property type="match status" value="1"/>
</dbReference>
<dbReference type="PANTHER" id="PTHR42788:SF13">
    <property type="entry name" value="ALIPHATIC SULFONATES IMPORT ATP-BINDING PROTEIN SSUB"/>
    <property type="match status" value="1"/>
</dbReference>
<dbReference type="RefSeq" id="WP_141006575.1">
    <property type="nucleotide sequence ID" value="NZ_BAAAOR010000008.1"/>
</dbReference>
<sequence length="264" mass="27825">MSVVTAPLAAPSLSLNGVGKRFLGRNGTVEAIGEVSFSVASGEFVAVVGPSGCGKSTLLRMLAGLDVPTQGSVSVDGTPAVSVASPPGVAFQRPVLLPWRTALENVALPSQVGPGARGSRSVLRDRARQLLEEVGLDGFENAYPHELSGGMQQRVALCRSLLSNSGLSLLDEPFAALDALTREDLMFVLHDLWREHRTTTVFVTHGIAEAVFLASRVVVLSGRPSSVATVVEVDLPEHREPALLHDPAFVALTTSVRDALHRPG</sequence>
<keyword evidence="1" id="KW-0813">Transport</keyword>
<keyword evidence="3 5" id="KW-0067">ATP-binding</keyword>
<dbReference type="Gene3D" id="3.40.50.300">
    <property type="entry name" value="P-loop containing nucleotide triphosphate hydrolases"/>
    <property type="match status" value="1"/>
</dbReference>
<organism evidence="5 6">
    <name type="scientific">Nocardioides humi</name>
    <dbReference type="NCBI Taxonomy" id="449461"/>
    <lineage>
        <taxon>Bacteria</taxon>
        <taxon>Bacillati</taxon>
        <taxon>Actinomycetota</taxon>
        <taxon>Actinomycetes</taxon>
        <taxon>Propionibacteriales</taxon>
        <taxon>Nocardioidaceae</taxon>
        <taxon>Nocardioides</taxon>
    </lineage>
</organism>
<dbReference type="PROSITE" id="PS00211">
    <property type="entry name" value="ABC_TRANSPORTER_1"/>
    <property type="match status" value="1"/>
</dbReference>
<dbReference type="EMBL" id="BAAAOR010000008">
    <property type="protein sequence ID" value="GAA1509294.1"/>
    <property type="molecule type" value="Genomic_DNA"/>
</dbReference>
<comment type="caution">
    <text evidence="5">The sequence shown here is derived from an EMBL/GenBank/DDBJ whole genome shotgun (WGS) entry which is preliminary data.</text>
</comment>
<dbReference type="InterPro" id="IPR003439">
    <property type="entry name" value="ABC_transporter-like_ATP-bd"/>
</dbReference>
<dbReference type="CDD" id="cd03293">
    <property type="entry name" value="ABC_NrtD_SsuB_transporters"/>
    <property type="match status" value="1"/>
</dbReference>
<evidence type="ECO:0000256" key="1">
    <source>
        <dbReference type="ARBA" id="ARBA00022448"/>
    </source>
</evidence>
<evidence type="ECO:0000259" key="4">
    <source>
        <dbReference type="PROSITE" id="PS50893"/>
    </source>
</evidence>